<evidence type="ECO:0000256" key="15">
    <source>
        <dbReference type="RuleBase" id="RU000461"/>
    </source>
</evidence>
<dbReference type="PANTHER" id="PTHR24291:SF189">
    <property type="entry name" value="CYTOCHROME P450 4C3-RELATED"/>
    <property type="match status" value="1"/>
</dbReference>
<dbReference type="PRINTS" id="PR00385">
    <property type="entry name" value="P450"/>
</dbReference>
<evidence type="ECO:0000313" key="16">
    <source>
        <dbReference type="EMBL" id="CAH2108027.1"/>
    </source>
</evidence>
<keyword evidence="9" id="KW-0492">Microsome</keyword>
<evidence type="ECO:0000256" key="8">
    <source>
        <dbReference type="ARBA" id="ARBA00022824"/>
    </source>
</evidence>
<comment type="cofactor">
    <cofactor evidence="1 14">
        <name>heme</name>
        <dbReference type="ChEBI" id="CHEBI:30413"/>
    </cofactor>
</comment>
<dbReference type="SUPFAM" id="SSF48264">
    <property type="entry name" value="Cytochrome P450"/>
    <property type="match status" value="1"/>
</dbReference>
<comment type="subcellular location">
    <subcellularLocation>
        <location evidence="4">Endoplasmic reticulum membrane</location>
        <topology evidence="4">Peripheral membrane protein</topology>
    </subcellularLocation>
    <subcellularLocation>
        <location evidence="3">Microsome membrane</location>
        <topology evidence="3">Peripheral membrane protein</topology>
    </subcellularLocation>
</comment>
<evidence type="ECO:0000313" key="17">
    <source>
        <dbReference type="Proteomes" id="UP001153954"/>
    </source>
</evidence>
<dbReference type="InterPro" id="IPR036396">
    <property type="entry name" value="Cyt_P450_sf"/>
</dbReference>
<keyword evidence="6 14" id="KW-0349">Heme</keyword>
<dbReference type="GO" id="GO:0020037">
    <property type="term" value="F:heme binding"/>
    <property type="evidence" value="ECO:0007669"/>
    <property type="project" value="InterPro"/>
</dbReference>
<evidence type="ECO:0000256" key="4">
    <source>
        <dbReference type="ARBA" id="ARBA00004406"/>
    </source>
</evidence>
<dbReference type="PANTHER" id="PTHR24291">
    <property type="entry name" value="CYTOCHROME P450 FAMILY 4"/>
    <property type="match status" value="1"/>
</dbReference>
<dbReference type="GO" id="GO:0005789">
    <property type="term" value="C:endoplasmic reticulum membrane"/>
    <property type="evidence" value="ECO:0007669"/>
    <property type="project" value="UniProtKB-SubCell"/>
</dbReference>
<evidence type="ECO:0000256" key="12">
    <source>
        <dbReference type="ARBA" id="ARBA00023033"/>
    </source>
</evidence>
<evidence type="ECO:0000256" key="14">
    <source>
        <dbReference type="PIRSR" id="PIRSR602401-1"/>
    </source>
</evidence>
<dbReference type="InterPro" id="IPR001128">
    <property type="entry name" value="Cyt_P450"/>
</dbReference>
<name>A0AAU9V9Q9_EUPED</name>
<dbReference type="PRINTS" id="PR00463">
    <property type="entry name" value="EP450I"/>
</dbReference>
<dbReference type="GO" id="GO:0016705">
    <property type="term" value="F:oxidoreductase activity, acting on paired donors, with incorporation or reduction of molecular oxygen"/>
    <property type="evidence" value="ECO:0007669"/>
    <property type="project" value="InterPro"/>
</dbReference>
<comment type="similarity">
    <text evidence="5 15">Belongs to the cytochrome P450 family.</text>
</comment>
<evidence type="ECO:0000256" key="11">
    <source>
        <dbReference type="ARBA" id="ARBA00023004"/>
    </source>
</evidence>
<dbReference type="InterPro" id="IPR017972">
    <property type="entry name" value="Cyt_P450_CS"/>
</dbReference>
<organism evidence="16 17">
    <name type="scientific">Euphydryas editha</name>
    <name type="common">Edith's checkerspot</name>
    <dbReference type="NCBI Taxonomy" id="104508"/>
    <lineage>
        <taxon>Eukaryota</taxon>
        <taxon>Metazoa</taxon>
        <taxon>Ecdysozoa</taxon>
        <taxon>Arthropoda</taxon>
        <taxon>Hexapoda</taxon>
        <taxon>Insecta</taxon>
        <taxon>Pterygota</taxon>
        <taxon>Neoptera</taxon>
        <taxon>Endopterygota</taxon>
        <taxon>Lepidoptera</taxon>
        <taxon>Glossata</taxon>
        <taxon>Ditrysia</taxon>
        <taxon>Papilionoidea</taxon>
        <taxon>Nymphalidae</taxon>
        <taxon>Nymphalinae</taxon>
        <taxon>Euphydryas</taxon>
    </lineage>
</organism>
<dbReference type="AlphaFoldDB" id="A0AAU9V9Q9"/>
<dbReference type="InterPro" id="IPR002401">
    <property type="entry name" value="Cyt_P450_E_grp-I"/>
</dbReference>
<evidence type="ECO:0000256" key="1">
    <source>
        <dbReference type="ARBA" id="ARBA00001971"/>
    </source>
</evidence>
<dbReference type="GO" id="GO:0005506">
    <property type="term" value="F:iron ion binding"/>
    <property type="evidence" value="ECO:0007669"/>
    <property type="project" value="InterPro"/>
</dbReference>
<evidence type="ECO:0000256" key="5">
    <source>
        <dbReference type="ARBA" id="ARBA00010617"/>
    </source>
</evidence>
<dbReference type="Pfam" id="PF00067">
    <property type="entry name" value="p450"/>
    <property type="match status" value="1"/>
</dbReference>
<gene>
    <name evidence="16" type="ORF">EEDITHA_LOCUS21999</name>
</gene>
<dbReference type="CDD" id="cd20628">
    <property type="entry name" value="CYP4"/>
    <property type="match status" value="1"/>
</dbReference>
<comment type="caution">
    <text evidence="16">The sequence shown here is derived from an EMBL/GenBank/DDBJ whole genome shotgun (WGS) entry which is preliminary data.</text>
</comment>
<proteinExistence type="inferred from homology"/>
<evidence type="ECO:0000256" key="13">
    <source>
        <dbReference type="ARBA" id="ARBA00023136"/>
    </source>
</evidence>
<keyword evidence="12 15" id="KW-0503">Monooxygenase</keyword>
<keyword evidence="13" id="KW-0472">Membrane</keyword>
<keyword evidence="11 14" id="KW-0408">Iron</keyword>
<evidence type="ECO:0000256" key="3">
    <source>
        <dbReference type="ARBA" id="ARBA00004174"/>
    </source>
</evidence>
<evidence type="ECO:0000256" key="9">
    <source>
        <dbReference type="ARBA" id="ARBA00022848"/>
    </source>
</evidence>
<dbReference type="InterPro" id="IPR050196">
    <property type="entry name" value="Cytochrome_P450_Monoox"/>
</dbReference>
<keyword evidence="8" id="KW-0256">Endoplasmic reticulum</keyword>
<dbReference type="GO" id="GO:0004497">
    <property type="term" value="F:monooxygenase activity"/>
    <property type="evidence" value="ECO:0007669"/>
    <property type="project" value="UniProtKB-KW"/>
</dbReference>
<keyword evidence="7 14" id="KW-0479">Metal-binding</keyword>
<dbReference type="EMBL" id="CAKOGL010000031">
    <property type="protein sequence ID" value="CAH2108027.1"/>
    <property type="molecule type" value="Genomic_DNA"/>
</dbReference>
<evidence type="ECO:0000256" key="10">
    <source>
        <dbReference type="ARBA" id="ARBA00023002"/>
    </source>
</evidence>
<evidence type="ECO:0008006" key="18">
    <source>
        <dbReference type="Google" id="ProtNLM"/>
    </source>
</evidence>
<comment type="function">
    <text evidence="2">May be involved in the metabolism of insect hormones and in the breakdown of synthetic insecticides.</text>
</comment>
<reference evidence="16" key="1">
    <citation type="submission" date="2022-03" db="EMBL/GenBank/DDBJ databases">
        <authorList>
            <person name="Tunstrom K."/>
        </authorList>
    </citation>
    <scope>NUCLEOTIDE SEQUENCE</scope>
</reference>
<evidence type="ECO:0000256" key="6">
    <source>
        <dbReference type="ARBA" id="ARBA00022617"/>
    </source>
</evidence>
<dbReference type="Gene3D" id="1.10.630.10">
    <property type="entry name" value="Cytochrome P450"/>
    <property type="match status" value="1"/>
</dbReference>
<evidence type="ECO:0000256" key="2">
    <source>
        <dbReference type="ARBA" id="ARBA00003690"/>
    </source>
</evidence>
<accession>A0AAU9V9Q9</accession>
<evidence type="ECO:0000256" key="7">
    <source>
        <dbReference type="ARBA" id="ARBA00022723"/>
    </source>
</evidence>
<feature type="binding site" description="axial binding residue" evidence="14">
    <location>
        <position position="372"/>
    </location>
    <ligand>
        <name>heme</name>
        <dbReference type="ChEBI" id="CHEBI:30413"/>
    </ligand>
    <ligandPart>
        <name>Fe</name>
        <dbReference type="ChEBI" id="CHEBI:18248"/>
    </ligandPart>
</feature>
<dbReference type="Proteomes" id="UP001153954">
    <property type="component" value="Unassembled WGS sequence"/>
</dbReference>
<protein>
    <recommendedName>
        <fullName evidence="18">Cytochrome P450</fullName>
    </recommendedName>
</protein>
<dbReference type="PROSITE" id="PS00086">
    <property type="entry name" value="CYTOCHROME_P450"/>
    <property type="match status" value="1"/>
</dbReference>
<keyword evidence="17" id="KW-1185">Reference proteome</keyword>
<keyword evidence="10 15" id="KW-0560">Oxidoreductase</keyword>
<sequence>MILLMCNNNIEVKKTDNRRNFIRNLGMALIEDHLRNRKDNPQIPKDSRKKWIQRRKMLTKAFHFNILKKYFVTFLKETDNLMKRVREDAGKEKTDLFHLMNSTTLRIMCETTMGVTNNDITSLVGPYLSSVEVICDCLTKRLGRIWLNPEPIYQLTNIAKIEKNAVENLHTLTNTVIKRRRDYLAEKNFNHFDHDENFESKDKLAMLDLLLKNEKAGLLDNQGVKEEVDTFMFGGHDTIAVAMTFMMMALANESEIQDKIYEEICQVLGDSDRSPTTDDLSQMKYLECCIKESLRLYPSAPIIIRHLREEIVLGDYTVPADTSAFIFIYDLHRRADLFPDPERFIPERFLPENCANRHPYAYIPFSAGPRNCIGQKFAMLEMKTMMCKLLRMFRLEPITKPEDIVYKMDIVLRSTHPIYVKFCGR</sequence>